<comment type="caution">
    <text evidence="9">The sequence shown here is derived from an EMBL/GenBank/DDBJ whole genome shotgun (WGS) entry which is preliminary data.</text>
</comment>
<reference evidence="9 10" key="1">
    <citation type="journal article" date="2019" name="Genome Biol. Evol.">
        <title>Insights into the evolution of the New World diploid cottons (Gossypium, subgenus Houzingenia) based on genome sequencing.</title>
        <authorList>
            <person name="Grover C.E."/>
            <person name="Arick M.A. 2nd"/>
            <person name="Thrash A."/>
            <person name="Conover J.L."/>
            <person name="Sanders W.S."/>
            <person name="Peterson D.G."/>
            <person name="Frelichowski J.E."/>
            <person name="Scheffler J.A."/>
            <person name="Scheffler B.E."/>
            <person name="Wendel J.F."/>
        </authorList>
    </citation>
    <scope>NUCLEOTIDE SEQUENCE [LARGE SCALE GENOMIC DNA]</scope>
    <source>
        <strain evidence="9">8</strain>
        <tissue evidence="9">Leaf</tissue>
    </source>
</reference>
<evidence type="ECO:0000256" key="5">
    <source>
        <dbReference type="ARBA" id="ARBA00022824"/>
    </source>
</evidence>
<dbReference type="GO" id="GO:0005788">
    <property type="term" value="C:endoplasmic reticulum lumen"/>
    <property type="evidence" value="ECO:0007669"/>
    <property type="project" value="UniProtKB-SubCell"/>
</dbReference>
<sequence>MLSKHDPPILLAKVDANEESNKDLASEYEVRGFPTLKILRNGGKNVQEYKGPREADGIVEYLKKQSGPASAEMKSAEDASSFIDEKKIVIVGVFPKFSGQEFDNYMALAEKLRSDYEFGHTLDAKYLPRGESSVTGPVVRLFKPFDELFVDFKDFNVEALEKFVEESSIPLVTLFNNDPSNHPFVIKFYNSPLVKAMLFANLSNEGVDSLKSKFREVAEQYKGQGIGFLLGDLEA</sequence>
<dbReference type="InterPro" id="IPR013766">
    <property type="entry name" value="Thioredoxin_domain"/>
</dbReference>
<evidence type="ECO:0000256" key="4">
    <source>
        <dbReference type="ARBA" id="ARBA00012723"/>
    </source>
</evidence>
<dbReference type="Proteomes" id="UP000593578">
    <property type="component" value="Unassembled WGS sequence"/>
</dbReference>
<gene>
    <name evidence="9" type="ORF">Gorai_012905</name>
</gene>
<dbReference type="PANTHER" id="PTHR18929:SF132">
    <property type="entry name" value="PROTEIN DISULFIDE-ISOMERASE A3"/>
    <property type="match status" value="1"/>
</dbReference>
<organism evidence="9 10">
    <name type="scientific">Gossypium raimondii</name>
    <name type="common">Peruvian cotton</name>
    <name type="synonym">Gossypium klotzschianum subsp. raimondii</name>
    <dbReference type="NCBI Taxonomy" id="29730"/>
    <lineage>
        <taxon>Eukaryota</taxon>
        <taxon>Viridiplantae</taxon>
        <taxon>Streptophyta</taxon>
        <taxon>Embryophyta</taxon>
        <taxon>Tracheophyta</taxon>
        <taxon>Spermatophyta</taxon>
        <taxon>Magnoliopsida</taxon>
        <taxon>eudicotyledons</taxon>
        <taxon>Gunneridae</taxon>
        <taxon>Pentapetalae</taxon>
        <taxon>rosids</taxon>
        <taxon>malvids</taxon>
        <taxon>Malvales</taxon>
        <taxon>Malvaceae</taxon>
        <taxon>Malvoideae</taxon>
        <taxon>Gossypium</taxon>
    </lineage>
</organism>
<dbReference type="InterPro" id="IPR036249">
    <property type="entry name" value="Thioredoxin-like_sf"/>
</dbReference>
<evidence type="ECO:0000256" key="2">
    <source>
        <dbReference type="ARBA" id="ARBA00004319"/>
    </source>
</evidence>
<keyword evidence="5" id="KW-0256">Endoplasmic reticulum</keyword>
<evidence type="ECO:0000259" key="8">
    <source>
        <dbReference type="Pfam" id="PF00085"/>
    </source>
</evidence>
<keyword evidence="6" id="KW-0413">Isomerase</keyword>
<comment type="subcellular location">
    <subcellularLocation>
        <location evidence="2">Endoplasmic reticulum lumen</location>
    </subcellularLocation>
</comment>
<dbReference type="Gene3D" id="3.40.30.10">
    <property type="entry name" value="Glutaredoxin"/>
    <property type="match status" value="3"/>
</dbReference>
<dbReference type="EMBL" id="JABEZZ010000009">
    <property type="protein sequence ID" value="MBA0596063.1"/>
    <property type="molecule type" value="Genomic_DNA"/>
</dbReference>
<comment type="similarity">
    <text evidence="3">Belongs to the protein disulfide isomerase family.</text>
</comment>
<evidence type="ECO:0000256" key="3">
    <source>
        <dbReference type="ARBA" id="ARBA00006347"/>
    </source>
</evidence>
<dbReference type="GO" id="GO:0006457">
    <property type="term" value="P:protein folding"/>
    <property type="evidence" value="ECO:0007669"/>
    <property type="project" value="TreeGrafter"/>
</dbReference>
<dbReference type="SUPFAM" id="SSF52833">
    <property type="entry name" value="Thioredoxin-like"/>
    <property type="match status" value="2"/>
</dbReference>
<evidence type="ECO:0000256" key="1">
    <source>
        <dbReference type="ARBA" id="ARBA00001182"/>
    </source>
</evidence>
<keyword evidence="7" id="KW-0676">Redox-active center</keyword>
<dbReference type="Pfam" id="PF13848">
    <property type="entry name" value="Thioredoxin_6"/>
    <property type="match status" value="1"/>
</dbReference>
<dbReference type="Pfam" id="PF00085">
    <property type="entry name" value="Thioredoxin"/>
    <property type="match status" value="1"/>
</dbReference>
<comment type="catalytic activity">
    <reaction evidence="1">
        <text>Catalyzes the rearrangement of -S-S- bonds in proteins.</text>
        <dbReference type="EC" id="5.3.4.1"/>
    </reaction>
</comment>
<dbReference type="EC" id="5.3.4.1" evidence="4"/>
<dbReference type="CDD" id="cd02981">
    <property type="entry name" value="PDI_b_family"/>
    <property type="match status" value="1"/>
</dbReference>
<evidence type="ECO:0000313" key="10">
    <source>
        <dbReference type="Proteomes" id="UP000593578"/>
    </source>
</evidence>
<dbReference type="AlphaFoldDB" id="A0A7J8Q3Y0"/>
<dbReference type="CDD" id="cd02961">
    <property type="entry name" value="PDI_a_family"/>
    <property type="match status" value="1"/>
</dbReference>
<evidence type="ECO:0000256" key="7">
    <source>
        <dbReference type="ARBA" id="ARBA00023284"/>
    </source>
</evidence>
<accession>A0A7J8Q3Y0</accession>
<dbReference type="FunFam" id="3.40.30.10:FF:000150">
    <property type="entry name" value="Protein disulfide-isomerase"/>
    <property type="match status" value="1"/>
</dbReference>
<evidence type="ECO:0000313" key="9">
    <source>
        <dbReference type="EMBL" id="MBA0596063.1"/>
    </source>
</evidence>
<dbReference type="PANTHER" id="PTHR18929">
    <property type="entry name" value="PROTEIN DISULFIDE ISOMERASE"/>
    <property type="match status" value="1"/>
</dbReference>
<name>A0A7J8Q3Y0_GOSRA</name>
<protein>
    <recommendedName>
        <fullName evidence="4">protein disulfide-isomerase</fullName>
        <ecNumber evidence="4">5.3.4.1</ecNumber>
    </recommendedName>
</protein>
<proteinExistence type="inferred from homology"/>
<dbReference type="GO" id="GO:0003756">
    <property type="term" value="F:protein disulfide isomerase activity"/>
    <property type="evidence" value="ECO:0007669"/>
    <property type="project" value="UniProtKB-EC"/>
</dbReference>
<evidence type="ECO:0000256" key="6">
    <source>
        <dbReference type="ARBA" id="ARBA00023235"/>
    </source>
</evidence>
<feature type="non-terminal residue" evidence="9">
    <location>
        <position position="1"/>
    </location>
</feature>
<dbReference type="GO" id="GO:0034976">
    <property type="term" value="P:response to endoplasmic reticulum stress"/>
    <property type="evidence" value="ECO:0007669"/>
    <property type="project" value="TreeGrafter"/>
</dbReference>
<feature type="domain" description="Thioredoxin" evidence="8">
    <location>
        <begin position="8"/>
        <end position="64"/>
    </location>
</feature>